<dbReference type="Proteomes" id="UP000824469">
    <property type="component" value="Unassembled WGS sequence"/>
</dbReference>
<sequence length="169" mass="18002">MLDSGFSLSQIHPGQNLTSFNSPSNLFAPPPPAIALSSQFSYVRAEIQNSLQHGWSDSLPATAPECEKQSAQEDQWRLVHNDRSTRPENQLSVHQAGGCMTTLCTSSSFMQEATPGIFWSSGGAQFPCGSQIPAQNLMPRAPGGPLLNMDVGYNAYSDQVAGLTGGMVG</sequence>
<dbReference type="EMBL" id="JAHRHJ020000003">
    <property type="protein sequence ID" value="KAH9323708.1"/>
    <property type="molecule type" value="Genomic_DNA"/>
</dbReference>
<evidence type="ECO:0000313" key="1">
    <source>
        <dbReference type="EMBL" id="KAH9323708.1"/>
    </source>
</evidence>
<dbReference type="AlphaFoldDB" id="A0AA38GKM0"/>
<organism evidence="1 2">
    <name type="scientific">Taxus chinensis</name>
    <name type="common">Chinese yew</name>
    <name type="synonym">Taxus wallichiana var. chinensis</name>
    <dbReference type="NCBI Taxonomy" id="29808"/>
    <lineage>
        <taxon>Eukaryota</taxon>
        <taxon>Viridiplantae</taxon>
        <taxon>Streptophyta</taxon>
        <taxon>Embryophyta</taxon>
        <taxon>Tracheophyta</taxon>
        <taxon>Spermatophyta</taxon>
        <taxon>Pinopsida</taxon>
        <taxon>Pinidae</taxon>
        <taxon>Conifers II</taxon>
        <taxon>Cupressales</taxon>
        <taxon>Taxaceae</taxon>
        <taxon>Taxus</taxon>
    </lineage>
</organism>
<evidence type="ECO:0000313" key="2">
    <source>
        <dbReference type="Proteomes" id="UP000824469"/>
    </source>
</evidence>
<reference evidence="1 2" key="1">
    <citation type="journal article" date="2021" name="Nat. Plants">
        <title>The Taxus genome provides insights into paclitaxel biosynthesis.</title>
        <authorList>
            <person name="Xiong X."/>
            <person name="Gou J."/>
            <person name="Liao Q."/>
            <person name="Li Y."/>
            <person name="Zhou Q."/>
            <person name="Bi G."/>
            <person name="Li C."/>
            <person name="Du R."/>
            <person name="Wang X."/>
            <person name="Sun T."/>
            <person name="Guo L."/>
            <person name="Liang H."/>
            <person name="Lu P."/>
            <person name="Wu Y."/>
            <person name="Zhang Z."/>
            <person name="Ro D.K."/>
            <person name="Shang Y."/>
            <person name="Huang S."/>
            <person name="Yan J."/>
        </authorList>
    </citation>
    <scope>NUCLEOTIDE SEQUENCE [LARGE SCALE GENOMIC DNA]</scope>
    <source>
        <tissue evidence="1">Leaf</tissue>
    </source>
</reference>
<protein>
    <submittedName>
        <fullName evidence="1">Uncharacterized protein</fullName>
    </submittedName>
</protein>
<feature type="non-terminal residue" evidence="1">
    <location>
        <position position="1"/>
    </location>
</feature>
<comment type="caution">
    <text evidence="1">The sequence shown here is derived from an EMBL/GenBank/DDBJ whole genome shotgun (WGS) entry which is preliminary data.</text>
</comment>
<proteinExistence type="predicted"/>
<name>A0AA38GKM0_TAXCH</name>
<gene>
    <name evidence="1" type="ORF">KI387_018347</name>
</gene>
<dbReference type="OMA" id="NLMPRAP"/>
<keyword evidence="2" id="KW-1185">Reference proteome</keyword>
<accession>A0AA38GKM0</accession>